<dbReference type="EMBL" id="DXAN01000003">
    <property type="protein sequence ID" value="HJA07826.1"/>
    <property type="molecule type" value="Genomic_DNA"/>
</dbReference>
<dbReference type="PANTHER" id="PTHR43551">
    <property type="entry name" value="FUMARATE REDUCTASE IRON-SULFUR SUBUNIT"/>
    <property type="match status" value="1"/>
</dbReference>
<dbReference type="SUPFAM" id="SSF46548">
    <property type="entry name" value="alpha-helical ferredoxin"/>
    <property type="match status" value="1"/>
</dbReference>
<dbReference type="PROSITE" id="PS51379">
    <property type="entry name" value="4FE4S_FER_2"/>
    <property type="match status" value="1"/>
</dbReference>
<protein>
    <submittedName>
        <fullName evidence="9">(Fe-S)-binding protein</fullName>
    </submittedName>
</protein>
<dbReference type="GO" id="GO:0046872">
    <property type="term" value="F:metal ion binding"/>
    <property type="evidence" value="ECO:0007669"/>
    <property type="project" value="UniProtKB-KW"/>
</dbReference>
<dbReference type="AlphaFoldDB" id="A0A9D2HCU8"/>
<evidence type="ECO:0000256" key="3">
    <source>
        <dbReference type="ARBA" id="ARBA00022723"/>
    </source>
</evidence>
<dbReference type="PROSITE" id="PS00198">
    <property type="entry name" value="4FE4S_FER_1"/>
    <property type="match status" value="1"/>
</dbReference>
<comment type="caution">
    <text evidence="9">The sequence shown here is derived from an EMBL/GenBank/DDBJ whole genome shotgun (WGS) entry which is preliminary data.</text>
</comment>
<dbReference type="PANTHER" id="PTHR43551:SF1">
    <property type="entry name" value="HETERODISULFIDE REDUCTASE"/>
    <property type="match status" value="1"/>
</dbReference>
<dbReference type="GO" id="GO:0051539">
    <property type="term" value="F:4 iron, 4 sulfur cluster binding"/>
    <property type="evidence" value="ECO:0007669"/>
    <property type="project" value="UniProtKB-KW"/>
</dbReference>
<dbReference type="Pfam" id="PF13183">
    <property type="entry name" value="Fer4_8"/>
    <property type="match status" value="1"/>
</dbReference>
<evidence type="ECO:0000256" key="1">
    <source>
        <dbReference type="ARBA" id="ARBA00022448"/>
    </source>
</evidence>
<keyword evidence="3" id="KW-0479">Metal-binding</keyword>
<dbReference type="InterPro" id="IPR009051">
    <property type="entry name" value="Helical_ferredxn"/>
</dbReference>
<dbReference type="GO" id="GO:0016491">
    <property type="term" value="F:oxidoreductase activity"/>
    <property type="evidence" value="ECO:0007669"/>
    <property type="project" value="UniProtKB-ARBA"/>
</dbReference>
<gene>
    <name evidence="9" type="ORF">H9962_01345</name>
</gene>
<evidence type="ECO:0000256" key="7">
    <source>
        <dbReference type="SAM" id="MobiDB-lite"/>
    </source>
</evidence>
<name>A0A9D2HCU8_9BACT</name>
<reference evidence="9" key="2">
    <citation type="submission" date="2021-04" db="EMBL/GenBank/DDBJ databases">
        <authorList>
            <person name="Gilroy R."/>
        </authorList>
    </citation>
    <scope>NUCLEOTIDE SEQUENCE</scope>
    <source>
        <strain evidence="9">CHK186-16707</strain>
    </source>
</reference>
<accession>A0A9D2HCU8</accession>
<dbReference type="InterPro" id="IPR017896">
    <property type="entry name" value="4Fe4S_Fe-S-bd"/>
</dbReference>
<feature type="domain" description="4Fe-4S ferredoxin-type" evidence="8">
    <location>
        <begin position="83"/>
        <end position="112"/>
    </location>
</feature>
<evidence type="ECO:0000259" key="8">
    <source>
        <dbReference type="PROSITE" id="PS51379"/>
    </source>
</evidence>
<evidence type="ECO:0000313" key="9">
    <source>
        <dbReference type="EMBL" id="HJA07826.1"/>
    </source>
</evidence>
<dbReference type="InterPro" id="IPR004017">
    <property type="entry name" value="Cys_rich_dom"/>
</dbReference>
<feature type="region of interest" description="Disordered" evidence="7">
    <location>
        <begin position="527"/>
        <end position="551"/>
    </location>
</feature>
<keyword evidence="1" id="KW-0813">Transport</keyword>
<dbReference type="InterPro" id="IPR017900">
    <property type="entry name" value="4Fe4S_Fe_S_CS"/>
</dbReference>
<evidence type="ECO:0000256" key="2">
    <source>
        <dbReference type="ARBA" id="ARBA00022485"/>
    </source>
</evidence>
<keyword evidence="6" id="KW-0411">Iron-sulfur</keyword>
<evidence type="ECO:0000256" key="4">
    <source>
        <dbReference type="ARBA" id="ARBA00022982"/>
    </source>
</evidence>
<reference evidence="9" key="1">
    <citation type="journal article" date="2021" name="PeerJ">
        <title>Extensive microbial diversity within the chicken gut microbiome revealed by metagenomics and culture.</title>
        <authorList>
            <person name="Gilroy R."/>
            <person name="Ravi A."/>
            <person name="Getino M."/>
            <person name="Pursley I."/>
            <person name="Horton D.L."/>
            <person name="Alikhan N.F."/>
            <person name="Baker D."/>
            <person name="Gharbi K."/>
            <person name="Hall N."/>
            <person name="Watson M."/>
            <person name="Adriaenssens E.M."/>
            <person name="Foster-Nyarko E."/>
            <person name="Jarju S."/>
            <person name="Secka A."/>
            <person name="Antonio M."/>
            <person name="Oren A."/>
            <person name="Chaudhuri R.R."/>
            <person name="La Ragione R."/>
            <person name="Hildebrand F."/>
            <person name="Pallen M.J."/>
        </authorList>
    </citation>
    <scope>NUCLEOTIDE SEQUENCE</scope>
    <source>
        <strain evidence="9">CHK186-16707</strain>
    </source>
</reference>
<dbReference type="Proteomes" id="UP000824225">
    <property type="component" value="Unassembled WGS sequence"/>
</dbReference>
<sequence>MAKMPTPDELLAATPAFPARNWMDTKPDFRAGTFCYPAKPETMAGMGFANAHAWAPEEEDWHLPENWEQILYDGLKSRLEKHRSLKVFLDVCVRCGACADKCHFFLGTNDPKNMPVLRAELLRSVYRQDFTLAGKLLGKYAGARKLDKAVVKEWFSYFYQCSECRRCSLYCPYGIDTAELTVIVREMLLDLGLGTNWIMDPVSNCNRTGNHLGIQPHAMKEIVEFLCDDIETITGIRIDPPFNEKGHEILFVTPSGDYFADPGIYTFMGYLMLFHELGLDYTLSTYASEGGNFGSFVSFDIAKKLNAKMYAEAERLGVKWILGGECGHMWRVVNQYMATYNGPTPANMEQPVSPITGTVFKNAAATKMVHIAEFTADLIHHNKLNLKPERNNHIITTWHDSCNPARAMGLLEEPRAVLKAVCNNFVEMPVHTIREETFCCGSGSGLNTEEIMDLRMRGGLPRANALRYVHDKHGVNWMGCVCALDRAALPPLVDYWVPGVTVSGLHELVANALVMKGEIPRTLDMRQEDLPFPDEEPEDAAASAETVEEDA</sequence>
<evidence type="ECO:0000313" key="10">
    <source>
        <dbReference type="Proteomes" id="UP000824225"/>
    </source>
</evidence>
<dbReference type="NCBIfam" id="NF045796">
    <property type="entry name" value="DsrK"/>
    <property type="match status" value="1"/>
</dbReference>
<evidence type="ECO:0000256" key="5">
    <source>
        <dbReference type="ARBA" id="ARBA00023004"/>
    </source>
</evidence>
<proteinExistence type="predicted"/>
<evidence type="ECO:0000256" key="6">
    <source>
        <dbReference type="ARBA" id="ARBA00023014"/>
    </source>
</evidence>
<dbReference type="Pfam" id="PF02754">
    <property type="entry name" value="CCG"/>
    <property type="match status" value="1"/>
</dbReference>
<keyword evidence="4" id="KW-0249">Electron transport</keyword>
<keyword evidence="5" id="KW-0408">Iron</keyword>
<organism evidence="9 10">
    <name type="scientific">Candidatus Mailhella merdigallinarum</name>
    <dbReference type="NCBI Taxonomy" id="2838658"/>
    <lineage>
        <taxon>Bacteria</taxon>
        <taxon>Pseudomonadati</taxon>
        <taxon>Thermodesulfobacteriota</taxon>
        <taxon>Desulfovibrionia</taxon>
        <taxon>Desulfovibrionales</taxon>
        <taxon>Desulfovibrionaceae</taxon>
        <taxon>Mailhella</taxon>
    </lineage>
</organism>
<keyword evidence="2" id="KW-0004">4Fe-4S</keyword>
<dbReference type="Gene3D" id="1.10.1060.10">
    <property type="entry name" value="Alpha-helical ferredoxin"/>
    <property type="match status" value="1"/>
</dbReference>